<proteinExistence type="predicted"/>
<feature type="compositionally biased region" description="Basic and acidic residues" evidence="1">
    <location>
        <begin position="65"/>
        <end position="76"/>
    </location>
</feature>
<accession>A0A645H729</accession>
<organism evidence="2">
    <name type="scientific">bioreactor metagenome</name>
    <dbReference type="NCBI Taxonomy" id="1076179"/>
    <lineage>
        <taxon>unclassified sequences</taxon>
        <taxon>metagenomes</taxon>
        <taxon>ecological metagenomes</taxon>
    </lineage>
</organism>
<sequence>MPDPLDAPSFSIASFQESCVLFIKRVLFSASRVKRIALGQKGIVPVRYGSPNRFIARQAITAHGDNSRREDEKNEFARPGSPLTVPPNGNRTGRETESTSDSRNELEQDIHQAMTARSIRPRGLPAGCSLPSRGKQANRRHVPGDGIVERKG</sequence>
<feature type="compositionally biased region" description="Basic and acidic residues" evidence="1">
    <location>
        <begin position="92"/>
        <end position="110"/>
    </location>
</feature>
<protein>
    <submittedName>
        <fullName evidence="2">Uncharacterized protein</fullName>
    </submittedName>
</protein>
<evidence type="ECO:0000256" key="1">
    <source>
        <dbReference type="SAM" id="MobiDB-lite"/>
    </source>
</evidence>
<comment type="caution">
    <text evidence="2">The sequence shown here is derived from an EMBL/GenBank/DDBJ whole genome shotgun (WGS) entry which is preliminary data.</text>
</comment>
<feature type="region of interest" description="Disordered" evidence="1">
    <location>
        <begin position="61"/>
        <end position="152"/>
    </location>
</feature>
<dbReference type="AlphaFoldDB" id="A0A645H729"/>
<name>A0A645H729_9ZZZZ</name>
<dbReference type="EMBL" id="VSSQ01087982">
    <property type="protein sequence ID" value="MPN34768.1"/>
    <property type="molecule type" value="Genomic_DNA"/>
</dbReference>
<gene>
    <name evidence="2" type="ORF">SDC9_182262</name>
</gene>
<evidence type="ECO:0000313" key="2">
    <source>
        <dbReference type="EMBL" id="MPN34768.1"/>
    </source>
</evidence>
<reference evidence="2" key="1">
    <citation type="submission" date="2019-08" db="EMBL/GenBank/DDBJ databases">
        <authorList>
            <person name="Kucharzyk K."/>
            <person name="Murdoch R.W."/>
            <person name="Higgins S."/>
            <person name="Loffler F."/>
        </authorList>
    </citation>
    <scope>NUCLEOTIDE SEQUENCE</scope>
</reference>